<dbReference type="Gene3D" id="2.40.70.10">
    <property type="entry name" value="Acid Proteases"/>
    <property type="match status" value="2"/>
</dbReference>
<proteinExistence type="predicted"/>
<accession>D8QXE9</accession>
<evidence type="ECO:0000313" key="3">
    <source>
        <dbReference type="EMBL" id="EFJ35403.1"/>
    </source>
</evidence>
<dbReference type="OMA" id="CYDAKKL"/>
<dbReference type="InterPro" id="IPR021109">
    <property type="entry name" value="Peptidase_aspartic_dom_sf"/>
</dbReference>
<dbReference type="GO" id="GO:0004190">
    <property type="term" value="F:aspartic-type endopeptidase activity"/>
    <property type="evidence" value="ECO:0007669"/>
    <property type="project" value="InterPro"/>
</dbReference>
<dbReference type="GO" id="GO:0006508">
    <property type="term" value="P:proteolysis"/>
    <property type="evidence" value="ECO:0007669"/>
    <property type="project" value="InterPro"/>
</dbReference>
<keyword evidence="4" id="KW-1185">Reference proteome</keyword>
<feature type="signal peptide" evidence="1">
    <location>
        <begin position="1"/>
        <end position="22"/>
    </location>
</feature>
<evidence type="ECO:0000313" key="4">
    <source>
        <dbReference type="Proteomes" id="UP000001514"/>
    </source>
</evidence>
<dbReference type="InterPro" id="IPR032799">
    <property type="entry name" value="TAXi_C"/>
</dbReference>
<reference evidence="3 4" key="1">
    <citation type="journal article" date="2011" name="Science">
        <title>The Selaginella genome identifies genetic changes associated with the evolution of vascular plants.</title>
        <authorList>
            <person name="Banks J.A."/>
            <person name="Nishiyama T."/>
            <person name="Hasebe M."/>
            <person name="Bowman J.L."/>
            <person name="Gribskov M."/>
            <person name="dePamphilis C."/>
            <person name="Albert V.A."/>
            <person name="Aono N."/>
            <person name="Aoyama T."/>
            <person name="Ambrose B.A."/>
            <person name="Ashton N.W."/>
            <person name="Axtell M.J."/>
            <person name="Barker E."/>
            <person name="Barker M.S."/>
            <person name="Bennetzen J.L."/>
            <person name="Bonawitz N.D."/>
            <person name="Chapple C."/>
            <person name="Cheng C."/>
            <person name="Correa L.G."/>
            <person name="Dacre M."/>
            <person name="DeBarry J."/>
            <person name="Dreyer I."/>
            <person name="Elias M."/>
            <person name="Engstrom E.M."/>
            <person name="Estelle M."/>
            <person name="Feng L."/>
            <person name="Finet C."/>
            <person name="Floyd S.K."/>
            <person name="Frommer W.B."/>
            <person name="Fujita T."/>
            <person name="Gramzow L."/>
            <person name="Gutensohn M."/>
            <person name="Harholt J."/>
            <person name="Hattori M."/>
            <person name="Heyl A."/>
            <person name="Hirai T."/>
            <person name="Hiwatashi Y."/>
            <person name="Ishikawa M."/>
            <person name="Iwata M."/>
            <person name="Karol K.G."/>
            <person name="Koehler B."/>
            <person name="Kolukisaoglu U."/>
            <person name="Kubo M."/>
            <person name="Kurata T."/>
            <person name="Lalonde S."/>
            <person name="Li K."/>
            <person name="Li Y."/>
            <person name="Litt A."/>
            <person name="Lyons E."/>
            <person name="Manning G."/>
            <person name="Maruyama T."/>
            <person name="Michael T.P."/>
            <person name="Mikami K."/>
            <person name="Miyazaki S."/>
            <person name="Morinaga S."/>
            <person name="Murata T."/>
            <person name="Mueller-Roeber B."/>
            <person name="Nelson D.R."/>
            <person name="Obara M."/>
            <person name="Oguri Y."/>
            <person name="Olmstead R.G."/>
            <person name="Onodera N."/>
            <person name="Petersen B.L."/>
            <person name="Pils B."/>
            <person name="Prigge M."/>
            <person name="Rensing S.A."/>
            <person name="Riano-Pachon D.M."/>
            <person name="Roberts A.W."/>
            <person name="Sato Y."/>
            <person name="Scheller H.V."/>
            <person name="Schulz B."/>
            <person name="Schulz C."/>
            <person name="Shakirov E.V."/>
            <person name="Shibagaki N."/>
            <person name="Shinohara N."/>
            <person name="Shippen D.E."/>
            <person name="Soerensen I."/>
            <person name="Sotooka R."/>
            <person name="Sugimoto N."/>
            <person name="Sugita M."/>
            <person name="Sumikawa N."/>
            <person name="Tanurdzic M."/>
            <person name="Theissen G."/>
            <person name="Ulvskov P."/>
            <person name="Wakazuki S."/>
            <person name="Weng J.K."/>
            <person name="Willats W.W."/>
            <person name="Wipf D."/>
            <person name="Wolf P.G."/>
            <person name="Yang L."/>
            <person name="Zimmer A.D."/>
            <person name="Zhu Q."/>
            <person name="Mitros T."/>
            <person name="Hellsten U."/>
            <person name="Loque D."/>
            <person name="Otillar R."/>
            <person name="Salamov A."/>
            <person name="Schmutz J."/>
            <person name="Shapiro H."/>
            <person name="Lindquist E."/>
            <person name="Lucas S."/>
            <person name="Rokhsar D."/>
            <person name="Grigoriev I.V."/>
        </authorList>
    </citation>
    <scope>NUCLEOTIDE SEQUENCE [LARGE SCALE GENOMIC DNA]</scope>
</reference>
<feature type="chain" id="PRO_5003121335" description="Xylanase inhibitor C-terminal domain-containing protein" evidence="1">
    <location>
        <begin position="23"/>
        <end position="344"/>
    </location>
</feature>
<gene>
    <name evidence="3" type="ORF">SELMODRAFT_438360</name>
</gene>
<feature type="domain" description="Xylanase inhibitor C-terminal" evidence="2">
    <location>
        <begin position="169"/>
        <end position="316"/>
    </location>
</feature>
<dbReference type="KEGG" id="smo:SELMODRAFT_438360"/>
<dbReference type="Gramene" id="EFJ35403">
    <property type="protein sequence ID" value="EFJ35403"/>
    <property type="gene ID" value="SELMODRAFT_438360"/>
</dbReference>
<dbReference type="EMBL" id="GL377568">
    <property type="protein sequence ID" value="EFJ35403.1"/>
    <property type="molecule type" value="Genomic_DNA"/>
</dbReference>
<dbReference type="HOGENOM" id="CLU_734465_0_0_1"/>
<protein>
    <recommendedName>
        <fullName evidence="2">Xylanase inhibitor C-terminal domain-containing protein</fullName>
    </recommendedName>
</protein>
<evidence type="ECO:0000259" key="2">
    <source>
        <dbReference type="Pfam" id="PF14541"/>
    </source>
</evidence>
<dbReference type="Pfam" id="PF14541">
    <property type="entry name" value="TAXi_C"/>
    <property type="match status" value="1"/>
</dbReference>
<dbReference type="InterPro" id="IPR001461">
    <property type="entry name" value="Aspartic_peptidase_A1"/>
</dbReference>
<dbReference type="SUPFAM" id="SSF50630">
    <property type="entry name" value="Acid proteases"/>
    <property type="match status" value="1"/>
</dbReference>
<dbReference type="PANTHER" id="PTHR47965">
    <property type="entry name" value="ASPARTYL PROTEASE-RELATED"/>
    <property type="match status" value="1"/>
</dbReference>
<sequence>MKMANKFPVALCCMLLCSLAAAATPGSRPLVGELIGTRLSLRIGTPPKTQLLQLDLDARVSSINCGPSPRSSYQVSLNATDGSNPTGPVTIPGVPFKCGSPVAALGRGSQALPARLSPRNKKIVTYCLSQQGSSPIFFGAQDINFMPNKRPISPLLQYTPLVSPPARHSYAIRVNSVRVNGQRLPAVKPAAWALSSTVPYTRLVTPAYVAIRDAFRNLTVPRVAPVAPFDTCFNASGLGSTRVGPPVPPVELQLEGNATWTLFGANTMVFLKDSTVACLAFVDAGSSSPGLSVVGTFQQMHNLVRLDLEKQRFGFTGILFFYQTTCSNFNTTLAAQNSASGLIF</sequence>
<keyword evidence="1" id="KW-0732">Signal</keyword>
<name>D8QXE9_SELML</name>
<evidence type="ECO:0000256" key="1">
    <source>
        <dbReference type="SAM" id="SignalP"/>
    </source>
</evidence>
<dbReference type="PANTHER" id="PTHR47965:SF63">
    <property type="entry name" value="OS01G0937200 PROTEIN"/>
    <property type="match status" value="1"/>
</dbReference>
<dbReference type="OrthoDB" id="1904546at2759"/>
<dbReference type="eggNOG" id="KOG1339">
    <property type="taxonomic scope" value="Eukaryota"/>
</dbReference>
<dbReference type="AlphaFoldDB" id="D8QXE9"/>
<dbReference type="InParanoid" id="D8QXE9"/>
<organism evidence="4">
    <name type="scientific">Selaginella moellendorffii</name>
    <name type="common">Spikemoss</name>
    <dbReference type="NCBI Taxonomy" id="88036"/>
    <lineage>
        <taxon>Eukaryota</taxon>
        <taxon>Viridiplantae</taxon>
        <taxon>Streptophyta</taxon>
        <taxon>Embryophyta</taxon>
        <taxon>Tracheophyta</taxon>
        <taxon>Lycopodiopsida</taxon>
        <taxon>Selaginellales</taxon>
        <taxon>Selaginellaceae</taxon>
        <taxon>Selaginella</taxon>
    </lineage>
</organism>
<dbReference type="Proteomes" id="UP000001514">
    <property type="component" value="Unassembled WGS sequence"/>
</dbReference>